<dbReference type="OrthoDB" id="10542505at2759"/>
<dbReference type="EMBL" id="HE681720">
    <property type="protein sequence ID" value="CCG21887.1"/>
    <property type="molecule type" value="Genomic_DNA"/>
</dbReference>
<proteinExistence type="predicted"/>
<dbReference type="GeneID" id="14539137"/>
<organism evidence="1 2">
    <name type="scientific">Candida orthopsilosis (strain 90-125)</name>
    <name type="common">Yeast</name>
    <dbReference type="NCBI Taxonomy" id="1136231"/>
    <lineage>
        <taxon>Eukaryota</taxon>
        <taxon>Fungi</taxon>
        <taxon>Dikarya</taxon>
        <taxon>Ascomycota</taxon>
        <taxon>Saccharomycotina</taxon>
        <taxon>Pichiomycetes</taxon>
        <taxon>Debaryomycetaceae</taxon>
        <taxon>Candida/Lodderomyces clade</taxon>
        <taxon>Candida</taxon>
    </lineage>
</organism>
<dbReference type="RefSeq" id="XP_003867325.1">
    <property type="nucleotide sequence ID" value="XM_003867277.1"/>
</dbReference>
<keyword evidence="2" id="KW-1185">Reference proteome</keyword>
<reference evidence="1 2" key="1">
    <citation type="journal article" date="2012" name="PLoS ONE">
        <title>Sequence and analysis of the genome of the pathogenic yeast Candida orthopsilosis.</title>
        <authorList>
            <person name="Riccombeni A."/>
            <person name="Vidanes G."/>
            <person name="Proux-Wera E."/>
            <person name="Wolfe K.H."/>
            <person name="Butler G."/>
        </authorList>
    </citation>
    <scope>NUCLEOTIDE SEQUENCE [LARGE SCALE GENOMIC DNA]</scope>
    <source>
        <strain evidence="1 2">Co 90-125</strain>
    </source>
</reference>
<dbReference type="KEGG" id="cot:CORT_0B01680"/>
<evidence type="ECO:0000313" key="1">
    <source>
        <dbReference type="EMBL" id="CCG21887.1"/>
    </source>
</evidence>
<protein>
    <submittedName>
        <fullName evidence="1">Uncharacterized protein</fullName>
    </submittedName>
</protein>
<dbReference type="AlphaFoldDB" id="H8X0J8"/>
<evidence type="ECO:0000313" key="2">
    <source>
        <dbReference type="Proteomes" id="UP000005018"/>
    </source>
</evidence>
<name>H8X0J8_CANO9</name>
<dbReference type="Proteomes" id="UP000005018">
    <property type="component" value="Chromosome 2"/>
</dbReference>
<gene>
    <name evidence="1" type="ORF">CORT_0B01680</name>
</gene>
<accession>H8X0J8</accession>
<sequence>MHYMTSFLLMSANTCLNATYSYDALNHSIKMATEVTNDFNIIPSDIYGVGLDSGSNGNQNGVLYLQVVEGENSNIGAFSNKDSLWHTETTYYPTRETYAPKVQGLLTKRNKGTKNRKPHKVLGGIKMNAKNVLEGWKSKIRNKKLLHKGSLKSHDETKPGLNWNNHLLIVGGANTTDNVGMSELEWTEETDDLEEDFDYSTDEREPLNITGPIVIPSVKVSTQTPATPVVITKFFTITKLVTLSDVVTESENVTKPKAVTTQSFTVGLSDSIQSDTTVKDDPSISLSAVSKEFEVENDDVIEADTEYDEVYSVTASHKRLARNRPNMEPSTGIDLSHSPATEIVKSIVQIALSTTAYFTTEHQKSSEESLDHSIDPVSKARHEIGPSELIEYEDGHLVLGKKRPNGDPSTSTVIELTTPIVPTPIVPVTSMHPAATRLFSILPIKGTTIILHPTSLPKFRSHLISSKTNNETTSNKWVSFTDETSRFNKPRISEVTKLRRSTNFENLDATINANITALASKINDTESYVVARGAYSFTGVILPRKQFVLNSLSSVTKGTMCLPSCVFLLLIVVICL</sequence>
<dbReference type="HOGENOM" id="CLU_473258_0_0_1"/>